<evidence type="ECO:0000256" key="20">
    <source>
        <dbReference type="SAM" id="MobiDB-lite"/>
    </source>
</evidence>
<dbReference type="Gene3D" id="3.30.1490.100">
    <property type="entry name" value="DNA polymerase, Y-family, little finger domain"/>
    <property type="match status" value="1"/>
</dbReference>
<evidence type="ECO:0000256" key="13">
    <source>
        <dbReference type="ARBA" id="ARBA00022833"/>
    </source>
</evidence>
<evidence type="ECO:0000313" key="24">
    <source>
        <dbReference type="EMBL" id="CAI9104268.1"/>
    </source>
</evidence>
<dbReference type="CDD" id="cd03586">
    <property type="entry name" value="PolY_Pol_IV_kappa"/>
    <property type="match status" value="1"/>
</dbReference>
<keyword evidence="7" id="KW-0808">Transferase</keyword>
<dbReference type="InterPro" id="IPR043502">
    <property type="entry name" value="DNA/RNA_pol_sf"/>
</dbReference>
<dbReference type="GO" id="GO:0003684">
    <property type="term" value="F:damaged DNA binding"/>
    <property type="evidence" value="ECO:0007669"/>
    <property type="project" value="InterPro"/>
</dbReference>
<dbReference type="Gene3D" id="1.10.150.810">
    <property type="match status" value="2"/>
</dbReference>
<dbReference type="Pfam" id="PF11799">
    <property type="entry name" value="IMS_C"/>
    <property type="match status" value="1"/>
</dbReference>
<dbReference type="Pfam" id="PF00817">
    <property type="entry name" value="IMS"/>
    <property type="match status" value="1"/>
</dbReference>
<dbReference type="InterPro" id="IPR001126">
    <property type="entry name" value="UmuC"/>
</dbReference>
<evidence type="ECO:0000259" key="22">
    <source>
        <dbReference type="Pfam" id="PF11799"/>
    </source>
</evidence>
<keyword evidence="13" id="KW-0862">Zinc</keyword>
<dbReference type="FunFam" id="3.30.1490.100:FF:000004">
    <property type="entry name" value="DNA polymerase IV"/>
    <property type="match status" value="1"/>
</dbReference>
<feature type="compositionally biased region" description="Basic and acidic residues" evidence="20">
    <location>
        <begin position="15"/>
        <end position="26"/>
    </location>
</feature>
<evidence type="ECO:0000256" key="6">
    <source>
        <dbReference type="ARBA" id="ARBA00022457"/>
    </source>
</evidence>
<comment type="catalytic activity">
    <reaction evidence="19">
        <text>DNA(n) + a 2'-deoxyribonucleoside 5'-triphosphate = DNA(n+1) + diphosphate</text>
        <dbReference type="Rhea" id="RHEA:22508"/>
        <dbReference type="Rhea" id="RHEA-COMP:17339"/>
        <dbReference type="Rhea" id="RHEA-COMP:17340"/>
        <dbReference type="ChEBI" id="CHEBI:33019"/>
        <dbReference type="ChEBI" id="CHEBI:61560"/>
        <dbReference type="ChEBI" id="CHEBI:173112"/>
        <dbReference type="EC" id="2.7.7.7"/>
    </reaction>
</comment>
<dbReference type="FunFam" id="1.10.150.810:FF:000001">
    <property type="entry name" value="DNA polymerase kappa"/>
    <property type="match status" value="1"/>
</dbReference>
<protein>
    <recommendedName>
        <fullName evidence="5">DNA polymerase kappa</fullName>
        <ecNumber evidence="4">2.7.7.7</ecNumber>
    </recommendedName>
</protein>
<dbReference type="InterPro" id="IPR036775">
    <property type="entry name" value="DNA_pol_Y-fam_lit_finger_sf"/>
</dbReference>
<evidence type="ECO:0000256" key="9">
    <source>
        <dbReference type="ARBA" id="ARBA00022705"/>
    </source>
</evidence>
<feature type="domain" description="UBZ3-type" evidence="23">
    <location>
        <begin position="598"/>
        <end position="631"/>
    </location>
</feature>
<dbReference type="InterPro" id="IPR043128">
    <property type="entry name" value="Rev_trsase/Diguanyl_cyclase"/>
</dbReference>
<dbReference type="PANTHER" id="PTHR11076">
    <property type="entry name" value="DNA REPAIR POLYMERASE UMUC / TRANSFERASE FAMILY MEMBER"/>
    <property type="match status" value="1"/>
</dbReference>
<evidence type="ECO:0000256" key="4">
    <source>
        <dbReference type="ARBA" id="ARBA00012417"/>
    </source>
</evidence>
<dbReference type="InterPro" id="IPR050116">
    <property type="entry name" value="DNA_polymerase-Y"/>
</dbReference>
<evidence type="ECO:0000256" key="18">
    <source>
        <dbReference type="ARBA" id="ARBA00023242"/>
    </source>
</evidence>
<organism evidence="24 25">
    <name type="scientific">Oldenlandia corymbosa var. corymbosa</name>
    <dbReference type="NCBI Taxonomy" id="529605"/>
    <lineage>
        <taxon>Eukaryota</taxon>
        <taxon>Viridiplantae</taxon>
        <taxon>Streptophyta</taxon>
        <taxon>Embryophyta</taxon>
        <taxon>Tracheophyta</taxon>
        <taxon>Spermatophyta</taxon>
        <taxon>Magnoliopsida</taxon>
        <taxon>eudicotyledons</taxon>
        <taxon>Gunneridae</taxon>
        <taxon>Pentapetalae</taxon>
        <taxon>asterids</taxon>
        <taxon>lamiids</taxon>
        <taxon>Gentianales</taxon>
        <taxon>Rubiaceae</taxon>
        <taxon>Rubioideae</taxon>
        <taxon>Spermacoceae</taxon>
        <taxon>Hedyotis-Oldenlandia complex</taxon>
        <taxon>Oldenlandia</taxon>
    </lineage>
</organism>
<dbReference type="GO" id="GO:0042276">
    <property type="term" value="P:error-prone translesion synthesis"/>
    <property type="evidence" value="ECO:0007669"/>
    <property type="project" value="TreeGrafter"/>
</dbReference>
<evidence type="ECO:0000256" key="1">
    <source>
        <dbReference type="ARBA" id="ARBA00001946"/>
    </source>
</evidence>
<evidence type="ECO:0000256" key="8">
    <source>
        <dbReference type="ARBA" id="ARBA00022695"/>
    </source>
</evidence>
<dbReference type="FunFam" id="3.30.70.270:FF:000014">
    <property type="entry name" value="DNA polymerase kappa subunit"/>
    <property type="match status" value="1"/>
</dbReference>
<evidence type="ECO:0000256" key="5">
    <source>
        <dbReference type="ARBA" id="ARBA00016178"/>
    </source>
</evidence>
<dbReference type="InterPro" id="IPR041298">
    <property type="entry name" value="UBZ3"/>
</dbReference>
<keyword evidence="12" id="KW-0863">Zinc-finger</keyword>
<accession>A0AAV1D9L7</accession>
<dbReference type="PIRSF" id="PIRSF036603">
    <property type="entry name" value="DPol_eta"/>
    <property type="match status" value="1"/>
</dbReference>
<evidence type="ECO:0000256" key="2">
    <source>
        <dbReference type="ARBA" id="ARBA00004123"/>
    </source>
</evidence>
<keyword evidence="11" id="KW-0227">DNA damage</keyword>
<dbReference type="EC" id="2.7.7.7" evidence="4"/>
<dbReference type="GO" id="GO:0006281">
    <property type="term" value="P:DNA repair"/>
    <property type="evidence" value="ECO:0007669"/>
    <property type="project" value="UniProtKB-KW"/>
</dbReference>
<comment type="similarity">
    <text evidence="3">Belongs to the DNA polymerase type-Y family.</text>
</comment>
<sequence>MAEMAETEPTSVSASDEKPLSDNKKPWESYHTVYTNAKAGMEGVDKEKVQRIVYEMSKGSKYFENEERKEAYMKQKIENMRTRCAKLTPEDLSHYQKIADNRVLELEAGRDLSRIWLHVDMDAFYAAVETLCDPSLNGKPMAVGGMSMISTANYEARKFGVRAAMPGFIARKLCPELIFVPVDFKKYTHYSDLTRKVFQKYDPNFLAASLDEAYLDITNVCMERGITGAEVAEELRSNVYNETGLTCSAGVAPNRLLAKVCSDINKPNGQFVLPNDRMAVVTFISSLPIRKIGGIGKVTDQILKNVFEITTCEEMLQKRGFLCALFSRSSSDFFLSVALGLGGTETPESRLRKSISNERTFSATNDETLLNKKIEDLSEMLAADMKKEGLSGKTLTLKLKTASFEVRTRAVTLPNFISSYDDILKHALKLLKAEIPLSLRLIGLRISQFNEDKNVTPSDPTQRTLSNFIIPRDACRRDINDSTPVGSDMSDTAFTASSFMDLPADISERCDLRSSDCYKEVSDSDADFLEQNLKEAGSRARCWNNESRDKMDCLAIEGESLRPCTTQDSSLLEYHGTIEAFEAGPSTNQKVPFYWEEDYKCSLCGVELPPSFIDERQEHSDFHLAERLQEEESGDNRSSLPVKHRLIQREQNVGRINPKKKQKPSSVIGKHVPIDVYFAKTNQNF</sequence>
<feature type="region of interest" description="Disordered" evidence="20">
    <location>
        <begin position="648"/>
        <end position="667"/>
    </location>
</feature>
<keyword evidence="14" id="KW-0460">Magnesium</keyword>
<evidence type="ECO:0000256" key="7">
    <source>
        <dbReference type="ARBA" id="ARBA00022679"/>
    </source>
</evidence>
<keyword evidence="9" id="KW-0235">DNA replication</keyword>
<evidence type="ECO:0000256" key="11">
    <source>
        <dbReference type="ARBA" id="ARBA00022763"/>
    </source>
</evidence>
<evidence type="ECO:0000256" key="10">
    <source>
        <dbReference type="ARBA" id="ARBA00022723"/>
    </source>
</evidence>
<dbReference type="GO" id="GO:0005634">
    <property type="term" value="C:nucleus"/>
    <property type="evidence" value="ECO:0007669"/>
    <property type="project" value="UniProtKB-SubCell"/>
</dbReference>
<dbReference type="Pfam" id="PF18439">
    <property type="entry name" value="zf_UBZ"/>
    <property type="match status" value="1"/>
</dbReference>
<comment type="subcellular location">
    <subcellularLocation>
        <location evidence="2">Nucleus</location>
    </subcellularLocation>
</comment>
<dbReference type="EMBL" id="OX459121">
    <property type="protein sequence ID" value="CAI9104268.1"/>
    <property type="molecule type" value="Genomic_DNA"/>
</dbReference>
<dbReference type="InterPro" id="IPR022880">
    <property type="entry name" value="DNApol_IV"/>
</dbReference>
<evidence type="ECO:0000256" key="12">
    <source>
        <dbReference type="ARBA" id="ARBA00022771"/>
    </source>
</evidence>
<name>A0AAV1D9L7_OLDCO</name>
<keyword evidence="25" id="KW-1185">Reference proteome</keyword>
<dbReference type="HAMAP" id="MF_01113">
    <property type="entry name" value="DNApol_IV"/>
    <property type="match status" value="1"/>
</dbReference>
<dbReference type="NCBIfam" id="NF002677">
    <property type="entry name" value="PRK02406.1"/>
    <property type="match status" value="1"/>
</dbReference>
<keyword evidence="18" id="KW-0539">Nucleus</keyword>
<gene>
    <name evidence="24" type="ORF">OLC1_LOCUS13228</name>
</gene>
<evidence type="ECO:0000256" key="14">
    <source>
        <dbReference type="ARBA" id="ARBA00022842"/>
    </source>
</evidence>
<dbReference type="Gene3D" id="3.30.70.270">
    <property type="match status" value="1"/>
</dbReference>
<dbReference type="Gene3D" id="3.40.1170.60">
    <property type="match status" value="1"/>
</dbReference>
<dbReference type="SUPFAM" id="SSF56672">
    <property type="entry name" value="DNA/RNA polymerases"/>
    <property type="match status" value="1"/>
</dbReference>
<feature type="domain" description="UmuC" evidence="21">
    <location>
        <begin position="119"/>
        <end position="263"/>
    </location>
</feature>
<evidence type="ECO:0000256" key="15">
    <source>
        <dbReference type="ARBA" id="ARBA00022932"/>
    </source>
</evidence>
<dbReference type="FunFam" id="1.10.150.810:FF:000003">
    <property type="entry name" value="DNA polymerase kappa subunit"/>
    <property type="match status" value="1"/>
</dbReference>
<reference evidence="24" key="1">
    <citation type="submission" date="2023-03" db="EMBL/GenBank/DDBJ databases">
        <authorList>
            <person name="Julca I."/>
        </authorList>
    </citation>
    <scope>NUCLEOTIDE SEQUENCE</scope>
</reference>
<keyword evidence="16" id="KW-0238">DNA-binding</keyword>
<keyword evidence="8" id="KW-0548">Nucleotidyltransferase</keyword>
<evidence type="ECO:0000256" key="17">
    <source>
        <dbReference type="ARBA" id="ARBA00023204"/>
    </source>
</evidence>
<evidence type="ECO:0000256" key="19">
    <source>
        <dbReference type="ARBA" id="ARBA00049244"/>
    </source>
</evidence>
<evidence type="ECO:0000259" key="21">
    <source>
        <dbReference type="Pfam" id="PF00817"/>
    </source>
</evidence>
<dbReference type="GO" id="GO:0003887">
    <property type="term" value="F:DNA-directed DNA polymerase activity"/>
    <property type="evidence" value="ECO:0007669"/>
    <property type="project" value="UniProtKB-KW"/>
</dbReference>
<keyword evidence="6" id="KW-0515">Mutator protein</keyword>
<keyword evidence="15" id="KW-0239">DNA-directed DNA polymerase</keyword>
<evidence type="ECO:0000313" key="25">
    <source>
        <dbReference type="Proteomes" id="UP001161247"/>
    </source>
</evidence>
<dbReference type="Proteomes" id="UP001161247">
    <property type="component" value="Chromosome 4"/>
</dbReference>
<dbReference type="SUPFAM" id="SSF100879">
    <property type="entry name" value="Lesion bypass DNA polymerase (Y-family), little finger domain"/>
    <property type="match status" value="1"/>
</dbReference>
<dbReference type="InterPro" id="IPR017961">
    <property type="entry name" value="DNA_pol_Y-fam_little_finger"/>
</dbReference>
<evidence type="ECO:0000256" key="16">
    <source>
        <dbReference type="ARBA" id="ARBA00023125"/>
    </source>
</evidence>
<proteinExistence type="inferred from homology"/>
<feature type="region of interest" description="Disordered" evidence="20">
    <location>
        <begin position="1"/>
        <end position="26"/>
    </location>
</feature>
<dbReference type="PANTHER" id="PTHR11076:SF33">
    <property type="entry name" value="DNA POLYMERASE KAPPA"/>
    <property type="match status" value="1"/>
</dbReference>
<evidence type="ECO:0000259" key="23">
    <source>
        <dbReference type="Pfam" id="PF18439"/>
    </source>
</evidence>
<feature type="domain" description="DNA polymerase Y-family little finger" evidence="22">
    <location>
        <begin position="352"/>
        <end position="454"/>
    </location>
</feature>
<keyword evidence="17" id="KW-0234">DNA repair</keyword>
<dbReference type="GO" id="GO:0008270">
    <property type="term" value="F:zinc ion binding"/>
    <property type="evidence" value="ECO:0007669"/>
    <property type="project" value="UniProtKB-KW"/>
</dbReference>
<dbReference type="GO" id="GO:0006260">
    <property type="term" value="P:DNA replication"/>
    <property type="evidence" value="ECO:0007669"/>
    <property type="project" value="UniProtKB-KW"/>
</dbReference>
<dbReference type="AlphaFoldDB" id="A0AAV1D9L7"/>
<dbReference type="FunFam" id="3.40.1170.60:FF:000002">
    <property type="entry name" value="Polymerase (DNA directed) kappa"/>
    <property type="match status" value="1"/>
</dbReference>
<comment type="cofactor">
    <cofactor evidence="1">
        <name>Mg(2+)</name>
        <dbReference type="ChEBI" id="CHEBI:18420"/>
    </cofactor>
</comment>
<keyword evidence="10" id="KW-0479">Metal-binding</keyword>
<evidence type="ECO:0000256" key="3">
    <source>
        <dbReference type="ARBA" id="ARBA00010945"/>
    </source>
</evidence>